<name>A0A1I0QDL3_9BACT</name>
<organism evidence="1 2">
    <name type="scientific">Prevotella aff. ruminicola Tc2-24</name>
    <dbReference type="NCBI Taxonomy" id="81582"/>
    <lineage>
        <taxon>Bacteria</taxon>
        <taxon>Pseudomonadati</taxon>
        <taxon>Bacteroidota</taxon>
        <taxon>Bacteroidia</taxon>
        <taxon>Bacteroidales</taxon>
        <taxon>Prevotellaceae</taxon>
        <taxon>Prevotella</taxon>
    </lineage>
</organism>
<gene>
    <name evidence="1" type="ORF">SAMN04487850_2378</name>
</gene>
<evidence type="ECO:0000313" key="2">
    <source>
        <dbReference type="Proteomes" id="UP000199373"/>
    </source>
</evidence>
<dbReference type="RefSeq" id="WP_091916911.1">
    <property type="nucleotide sequence ID" value="NZ_FOIQ01000006.1"/>
</dbReference>
<dbReference type="AlphaFoldDB" id="A0A1I0QDL3"/>
<keyword evidence="2" id="KW-1185">Reference proteome</keyword>
<dbReference type="PROSITE" id="PS51257">
    <property type="entry name" value="PROKAR_LIPOPROTEIN"/>
    <property type="match status" value="1"/>
</dbReference>
<reference evidence="1 2" key="1">
    <citation type="submission" date="2016-10" db="EMBL/GenBank/DDBJ databases">
        <authorList>
            <person name="de Groot N.N."/>
        </authorList>
    </citation>
    <scope>NUCLEOTIDE SEQUENCE [LARGE SCALE GENOMIC DNA]</scope>
    <source>
        <strain evidence="1 2">TC2-24</strain>
    </source>
</reference>
<evidence type="ECO:0000313" key="1">
    <source>
        <dbReference type="EMBL" id="SEW25140.1"/>
    </source>
</evidence>
<dbReference type="Proteomes" id="UP000199373">
    <property type="component" value="Unassembled WGS sequence"/>
</dbReference>
<dbReference type="EMBL" id="FOIQ01000006">
    <property type="protein sequence ID" value="SEW25140.1"/>
    <property type="molecule type" value="Genomic_DNA"/>
</dbReference>
<proteinExistence type="predicted"/>
<sequence length="248" mass="27309">MKKIFMLFAAVCALVACDPVQEDISNGGHITVDELLAKTSVTVDKAASGKNGNVISCWTSAPVNAKWNIGGKDYTSNFASKKMKLGSYTVKLFALCPDGTELTADFPVTCDEITDPLQKFYIYGDPANEEQKPFSPGSWDASAMRFSDSEGQHFPYLSDDVYWGFKTLIMDVSDASDDCTMKIMNGWWSAFYYDTNDHPMPVPNGLLEIPLTEEIAKHCAKGNGGEARDLQFMIVSGSCTINSVYYEE</sequence>
<protein>
    <submittedName>
        <fullName evidence="1">Uncharacterized protein</fullName>
    </submittedName>
</protein>
<accession>A0A1I0QDL3</accession>